<dbReference type="InterPro" id="IPR013783">
    <property type="entry name" value="Ig-like_fold"/>
</dbReference>
<dbReference type="InterPro" id="IPR036881">
    <property type="entry name" value="Glyco_hydro_3_C_sf"/>
</dbReference>
<dbReference type="FunFam" id="3.20.20.300:FF:000005">
    <property type="entry name" value="Periplasmic beta-glucosidase"/>
    <property type="match status" value="1"/>
</dbReference>
<dbReference type="FunFam" id="3.40.50.1700:FF:000004">
    <property type="entry name" value="Periplasmic beta-glucosidase"/>
    <property type="match status" value="1"/>
</dbReference>
<dbReference type="Gene3D" id="3.40.50.1700">
    <property type="entry name" value="Glycoside hydrolase family 3 C-terminal domain"/>
    <property type="match status" value="1"/>
</dbReference>
<evidence type="ECO:0000256" key="1">
    <source>
        <dbReference type="ARBA" id="ARBA00000448"/>
    </source>
</evidence>
<dbReference type="InterPro" id="IPR019800">
    <property type="entry name" value="Glyco_hydro_3_AS"/>
</dbReference>
<dbReference type="FunFam" id="2.60.40.10:FF:000495">
    <property type="entry name" value="Periplasmic beta-glucosidase"/>
    <property type="match status" value="1"/>
</dbReference>
<comment type="similarity">
    <text evidence="3 10">Belongs to the glycosyl hydrolase 3 family.</text>
</comment>
<dbReference type="PRINTS" id="PR00133">
    <property type="entry name" value="GLHYDRLASE3"/>
</dbReference>
<dbReference type="PANTHER" id="PTHR30620:SF16">
    <property type="entry name" value="LYSOSOMAL BETA GLUCOSIDASE"/>
    <property type="match status" value="1"/>
</dbReference>
<keyword evidence="7 10" id="KW-0378">Hydrolase</keyword>
<evidence type="ECO:0000313" key="12">
    <source>
        <dbReference type="EMBL" id="MXV53045.1"/>
    </source>
</evidence>
<dbReference type="EC" id="3.2.1.21" evidence="4"/>
<accession>A0A7K1YEL6</accession>
<sequence length="766" mass="83675">MKYGKKVLAIAAIILSHQGFTQTKNATSGTLKMNQFVSTLLKKMTLDEKIGQLNLVTGGEATTGSVVSTNVSGKIKNGQIGGIFSLTTPQRIRKAQEIAVNESRLKIPLIFGQDVIHGYKTTFPIPLALSCSWDLPLIEKTARIAAIEASADGLNWTFSPMVDISRDPRWGRISEGNGEDTWLGSQIARAMVKGYQGDDLAKNNTIMACVKHFALYGAAEAGRDYNTTDMSLNRMYNEYLPPYKAAIDAGSGSIMTSFNDINGVPATANKWLMTDLLRNQWGFKGLVVTDYTAVNELIDHGLGDLQTVSALSLKAGVDMDMVGEGFLTTLKKSLSEGKVTLAQIDNACRLVLETKYKLGLFDDPYRYCSEERAKSEILTPENLKVAREAAAKSYVLLKNENQLLPLKRSGTIALIGPLSDTRANMVGTWSVNSDLQNTKSLLEGLTEVSGSNVKILHSAGANLAADATLQANATMFGREIKRDDRPEEEIIKDAVNIAKKADVVIAALGESSEMSGEASSRSDIGIPETQRHLLEALLTTGKPIVLVLFAGRPMTIKWESEHVPAILNVWFGGTESARAISDVLFGDVNPSGKLTATFPQNVGQIPLYYSHKNTGRPLADGKWFSKFRSNYLDVSNDPLYPFGYGLSYTSFNYGNLKLSTSTLSPTGTLSVTVPVTNAGKYNGEEVVQLYTRDLVGSISRPVKELKAFKKIFLKAGETQTVTFTLRESDLRFYNNDLKYVSEPGDFKVFVGTNSRDVKEADFKLVK</sequence>
<dbReference type="Gene3D" id="3.20.20.300">
    <property type="entry name" value="Glycoside hydrolase, family 3, N-terminal domain"/>
    <property type="match status" value="1"/>
</dbReference>
<proteinExistence type="inferred from homology"/>
<evidence type="ECO:0000313" key="13">
    <source>
        <dbReference type="Proteomes" id="UP000466586"/>
    </source>
</evidence>
<dbReference type="Pfam" id="PF14310">
    <property type="entry name" value="Fn3-like"/>
    <property type="match status" value="1"/>
</dbReference>
<comment type="caution">
    <text evidence="12">The sequence shown here is derived from an EMBL/GenBank/DDBJ whole genome shotgun (WGS) entry which is preliminary data.</text>
</comment>
<dbReference type="SMART" id="SM01217">
    <property type="entry name" value="Fn3_like"/>
    <property type="match status" value="1"/>
</dbReference>
<evidence type="ECO:0000259" key="11">
    <source>
        <dbReference type="SMART" id="SM01217"/>
    </source>
</evidence>
<dbReference type="GO" id="GO:0042597">
    <property type="term" value="C:periplasmic space"/>
    <property type="evidence" value="ECO:0007669"/>
    <property type="project" value="UniProtKB-SubCell"/>
</dbReference>
<dbReference type="InterPro" id="IPR026891">
    <property type="entry name" value="Fn3-like"/>
</dbReference>
<keyword evidence="8 10" id="KW-0326">Glycosidase</keyword>
<name>A0A7K1YEL6_9SPHI</name>
<evidence type="ECO:0000256" key="3">
    <source>
        <dbReference type="ARBA" id="ARBA00005336"/>
    </source>
</evidence>
<comment type="catalytic activity">
    <reaction evidence="1">
        <text>Hydrolysis of terminal, non-reducing beta-D-glucosyl residues with release of beta-D-glucose.</text>
        <dbReference type="EC" id="3.2.1.21"/>
    </reaction>
</comment>
<feature type="domain" description="Fibronectin type III-like" evidence="11">
    <location>
        <begin position="685"/>
        <end position="754"/>
    </location>
</feature>
<keyword evidence="13" id="KW-1185">Reference proteome</keyword>
<evidence type="ECO:0000256" key="2">
    <source>
        <dbReference type="ARBA" id="ARBA00004418"/>
    </source>
</evidence>
<dbReference type="PANTHER" id="PTHR30620">
    <property type="entry name" value="PERIPLASMIC BETA-GLUCOSIDASE-RELATED"/>
    <property type="match status" value="1"/>
</dbReference>
<dbReference type="SUPFAM" id="SSF51445">
    <property type="entry name" value="(Trans)glycosidases"/>
    <property type="match status" value="1"/>
</dbReference>
<comment type="subcellular location">
    <subcellularLocation>
        <location evidence="2">Periplasm</location>
    </subcellularLocation>
</comment>
<dbReference type="Proteomes" id="UP000466586">
    <property type="component" value="Unassembled WGS sequence"/>
</dbReference>
<protein>
    <recommendedName>
        <fullName evidence="9">Periplasmic beta-glucosidase</fullName>
        <ecNumber evidence="4">3.2.1.21</ecNumber>
    </recommendedName>
</protein>
<evidence type="ECO:0000256" key="5">
    <source>
        <dbReference type="ARBA" id="ARBA00022729"/>
    </source>
</evidence>
<dbReference type="InterPro" id="IPR002772">
    <property type="entry name" value="Glyco_hydro_3_C"/>
</dbReference>
<dbReference type="InterPro" id="IPR051915">
    <property type="entry name" value="Cellulose_Degrad_GH3"/>
</dbReference>
<dbReference type="PROSITE" id="PS00775">
    <property type="entry name" value="GLYCOSYL_HYDROL_F3"/>
    <property type="match status" value="1"/>
</dbReference>
<keyword evidence="5" id="KW-0732">Signal</keyword>
<evidence type="ECO:0000256" key="7">
    <source>
        <dbReference type="ARBA" id="ARBA00022801"/>
    </source>
</evidence>
<evidence type="ECO:0000256" key="9">
    <source>
        <dbReference type="ARBA" id="ARBA00067498"/>
    </source>
</evidence>
<dbReference type="Gene3D" id="2.60.40.10">
    <property type="entry name" value="Immunoglobulins"/>
    <property type="match status" value="1"/>
</dbReference>
<dbReference type="InterPro" id="IPR017853">
    <property type="entry name" value="GH"/>
</dbReference>
<dbReference type="InterPro" id="IPR036962">
    <property type="entry name" value="Glyco_hydro_3_N_sf"/>
</dbReference>
<dbReference type="NCBIfam" id="NF011678">
    <property type="entry name" value="PRK15098.1"/>
    <property type="match status" value="1"/>
</dbReference>
<organism evidence="12 13">
    <name type="scientific">Hufsiella arboris</name>
    <dbReference type="NCBI Taxonomy" id="2695275"/>
    <lineage>
        <taxon>Bacteria</taxon>
        <taxon>Pseudomonadati</taxon>
        <taxon>Bacteroidota</taxon>
        <taxon>Sphingobacteriia</taxon>
        <taxon>Sphingobacteriales</taxon>
        <taxon>Sphingobacteriaceae</taxon>
        <taxon>Hufsiella</taxon>
    </lineage>
</organism>
<gene>
    <name evidence="12" type="primary">bglX</name>
    <name evidence="12" type="ORF">GS399_18905</name>
</gene>
<dbReference type="Pfam" id="PF00933">
    <property type="entry name" value="Glyco_hydro_3"/>
    <property type="match status" value="1"/>
</dbReference>
<evidence type="ECO:0000256" key="10">
    <source>
        <dbReference type="RuleBase" id="RU361161"/>
    </source>
</evidence>
<dbReference type="EMBL" id="WVHT01000012">
    <property type="protein sequence ID" value="MXV53045.1"/>
    <property type="molecule type" value="Genomic_DNA"/>
</dbReference>
<dbReference type="GO" id="GO:0008422">
    <property type="term" value="F:beta-glucosidase activity"/>
    <property type="evidence" value="ECO:0007669"/>
    <property type="project" value="UniProtKB-EC"/>
</dbReference>
<evidence type="ECO:0000256" key="4">
    <source>
        <dbReference type="ARBA" id="ARBA00012744"/>
    </source>
</evidence>
<dbReference type="AlphaFoldDB" id="A0A7K1YEL6"/>
<keyword evidence="6" id="KW-0574">Periplasm</keyword>
<dbReference type="InterPro" id="IPR001764">
    <property type="entry name" value="Glyco_hydro_3_N"/>
</dbReference>
<reference evidence="12 13" key="1">
    <citation type="submission" date="2019-11" db="EMBL/GenBank/DDBJ databases">
        <title>Pedobacter sp. HMF7647 Genome sequencing and assembly.</title>
        <authorList>
            <person name="Kang H."/>
            <person name="Kim H."/>
            <person name="Joh K."/>
        </authorList>
    </citation>
    <scope>NUCLEOTIDE SEQUENCE [LARGE SCALE GENOMIC DNA]</scope>
    <source>
        <strain evidence="12 13">HMF7647</strain>
    </source>
</reference>
<dbReference type="SUPFAM" id="SSF52279">
    <property type="entry name" value="Beta-D-glucan exohydrolase, C-terminal domain"/>
    <property type="match status" value="1"/>
</dbReference>
<evidence type="ECO:0000256" key="8">
    <source>
        <dbReference type="ARBA" id="ARBA00023295"/>
    </source>
</evidence>
<dbReference type="Pfam" id="PF01915">
    <property type="entry name" value="Glyco_hydro_3_C"/>
    <property type="match status" value="1"/>
</dbReference>
<evidence type="ECO:0000256" key="6">
    <source>
        <dbReference type="ARBA" id="ARBA00022764"/>
    </source>
</evidence>
<dbReference type="RefSeq" id="WP_160846224.1">
    <property type="nucleotide sequence ID" value="NZ_WVHT01000012.1"/>
</dbReference>
<dbReference type="GO" id="GO:0009251">
    <property type="term" value="P:glucan catabolic process"/>
    <property type="evidence" value="ECO:0007669"/>
    <property type="project" value="TreeGrafter"/>
</dbReference>